<dbReference type="eggNOG" id="ENOG502SZNV">
    <property type="taxonomic scope" value="Eukaryota"/>
</dbReference>
<dbReference type="RefSeq" id="XP_006691105.1">
    <property type="nucleotide sequence ID" value="XM_006691042.1"/>
</dbReference>
<accession>G0RY77</accession>
<reference evidence="2 3" key="1">
    <citation type="journal article" date="2011" name="Cell">
        <title>Insight into structure and assembly of the nuclear pore complex by utilizing the genome of a eukaryotic thermophile.</title>
        <authorList>
            <person name="Amlacher S."/>
            <person name="Sarges P."/>
            <person name="Flemming D."/>
            <person name="van Noort V."/>
            <person name="Kunze R."/>
            <person name="Devos D.P."/>
            <person name="Arumugam M."/>
            <person name="Bork P."/>
            <person name="Hurt E."/>
        </authorList>
    </citation>
    <scope>NUCLEOTIDE SEQUENCE [LARGE SCALE GENOMIC DNA]</scope>
    <source>
        <strain evidence="3">DSM 1495 / CBS 144.50 / IMI 039719</strain>
    </source>
</reference>
<feature type="compositionally biased region" description="Polar residues" evidence="1">
    <location>
        <begin position="136"/>
        <end position="145"/>
    </location>
</feature>
<name>G0RY77_CHATD</name>
<gene>
    <name evidence="2" type="ORF">CTHT_0005710</name>
</gene>
<evidence type="ECO:0000256" key="1">
    <source>
        <dbReference type="SAM" id="MobiDB-lite"/>
    </source>
</evidence>
<protein>
    <submittedName>
        <fullName evidence="2">Uncharacterized protein</fullName>
    </submittedName>
</protein>
<evidence type="ECO:0000313" key="2">
    <source>
        <dbReference type="EMBL" id="EGS23863.1"/>
    </source>
</evidence>
<dbReference type="EMBL" id="GL988032">
    <property type="protein sequence ID" value="EGS23863.1"/>
    <property type="molecule type" value="Genomic_DNA"/>
</dbReference>
<dbReference type="HOGENOM" id="CLU_504493_0_0_1"/>
<dbReference type="AlphaFoldDB" id="G0RY77"/>
<dbReference type="OrthoDB" id="4898608at2759"/>
<keyword evidence="3" id="KW-1185">Reference proteome</keyword>
<organism evidence="3">
    <name type="scientific">Chaetomium thermophilum (strain DSM 1495 / CBS 144.50 / IMI 039719)</name>
    <name type="common">Thermochaetoides thermophila</name>
    <dbReference type="NCBI Taxonomy" id="759272"/>
    <lineage>
        <taxon>Eukaryota</taxon>
        <taxon>Fungi</taxon>
        <taxon>Dikarya</taxon>
        <taxon>Ascomycota</taxon>
        <taxon>Pezizomycotina</taxon>
        <taxon>Sordariomycetes</taxon>
        <taxon>Sordariomycetidae</taxon>
        <taxon>Sordariales</taxon>
        <taxon>Chaetomiaceae</taxon>
        <taxon>Thermochaetoides</taxon>
    </lineage>
</organism>
<dbReference type="Proteomes" id="UP000008066">
    <property type="component" value="Unassembled WGS sequence"/>
</dbReference>
<evidence type="ECO:0000313" key="3">
    <source>
        <dbReference type="Proteomes" id="UP000008066"/>
    </source>
</evidence>
<proteinExistence type="predicted"/>
<feature type="region of interest" description="Disordered" evidence="1">
    <location>
        <begin position="418"/>
        <end position="440"/>
    </location>
</feature>
<feature type="region of interest" description="Disordered" evidence="1">
    <location>
        <begin position="136"/>
        <end position="191"/>
    </location>
</feature>
<dbReference type="KEGG" id="cthr:CTHT_0005710"/>
<feature type="compositionally biased region" description="Pro residues" evidence="1">
    <location>
        <begin position="429"/>
        <end position="440"/>
    </location>
</feature>
<dbReference type="GeneID" id="18254609"/>
<sequence length="440" mass="48834">MIALPPSWDWSPPTARELCEASAAGKIWVAKAGSCRVDFAANVNDGLLNDIFGQATMTAIVNLPSECPVWNELGLELRSNHADNGDHQQNSVQASYFLHHPDLSSEMIAPPAIPLARFQGLKCEVNYYFGISPSKSNAKSTQTSAKSLRRESPPLPRPPRPSKKPFKKYEPQGPASRELSPPPSQENSERDAIEQALESFTSATLLTELTSLLDLALGKLIGVRRAPSGVGVTKRTLQLSLIDIAPAVWNLHYLQLRPVQTDTSSTNNSEHSDVSDDESVIELGINDRLPDNSPLVEAPQPLLEGFDLSQAYELMNEEIQESAWRDHDLATNDWISSSEGDYFYADGLGNVIPVEKHTALKKDEISWADDEIEHEEPYGQPDIGIFAHGDNEIDLDENEDQAYIMYDEQNWFLAHEAPYQDQDQGPSFHPLPPQPYDDPL</sequence>